<reference evidence="1 2" key="1">
    <citation type="submission" date="2024-11" db="EMBL/GenBank/DDBJ databases">
        <title>The Natural Products Discovery Center: Release of the First 8490 Sequenced Strains for Exploring Actinobacteria Biosynthetic Diversity.</title>
        <authorList>
            <person name="Kalkreuter E."/>
            <person name="Kautsar S.A."/>
            <person name="Yang D."/>
            <person name="Bader C.D."/>
            <person name="Teijaro C.N."/>
            <person name="Fluegel L."/>
            <person name="Davis C.M."/>
            <person name="Simpson J.R."/>
            <person name="Lauterbach L."/>
            <person name="Steele A.D."/>
            <person name="Gui C."/>
            <person name="Meng S."/>
            <person name="Li G."/>
            <person name="Viehrig K."/>
            <person name="Ye F."/>
            <person name="Su P."/>
            <person name="Kiefer A.F."/>
            <person name="Nichols A."/>
            <person name="Cepeda A.J."/>
            <person name="Yan W."/>
            <person name="Fan B."/>
            <person name="Jiang Y."/>
            <person name="Adhikari A."/>
            <person name="Zheng C.-J."/>
            <person name="Schuster L."/>
            <person name="Cowan T.M."/>
            <person name="Smanski M.J."/>
            <person name="Chevrette M.G."/>
            <person name="De Carvalho L.P.S."/>
            <person name="Shen B."/>
        </authorList>
    </citation>
    <scope>NUCLEOTIDE SEQUENCE [LARGE SCALE GENOMIC DNA]</scope>
    <source>
        <strain evidence="1 2">NPDC020863</strain>
    </source>
</reference>
<protein>
    <submittedName>
        <fullName evidence="1">Uncharacterized protein</fullName>
    </submittedName>
</protein>
<dbReference type="RefSeq" id="WP_355164517.1">
    <property type="nucleotide sequence ID" value="NZ_JBJDQH010000259.1"/>
</dbReference>
<name>A0ABW8MAX2_9ACTN</name>
<evidence type="ECO:0000313" key="2">
    <source>
        <dbReference type="Proteomes" id="UP001620295"/>
    </source>
</evidence>
<keyword evidence="2" id="KW-1185">Reference proteome</keyword>
<evidence type="ECO:0000313" key="1">
    <source>
        <dbReference type="EMBL" id="MFK4273641.1"/>
    </source>
</evidence>
<gene>
    <name evidence="1" type="ORF">ACI2L5_53725</name>
</gene>
<proteinExistence type="predicted"/>
<accession>A0ABW8MAX2</accession>
<organism evidence="1 2">
    <name type="scientific">Streptomyces milbemycinicus</name>
    <dbReference type="NCBI Taxonomy" id="476552"/>
    <lineage>
        <taxon>Bacteria</taxon>
        <taxon>Bacillati</taxon>
        <taxon>Actinomycetota</taxon>
        <taxon>Actinomycetes</taxon>
        <taxon>Kitasatosporales</taxon>
        <taxon>Streptomycetaceae</taxon>
        <taxon>Streptomyces</taxon>
    </lineage>
</organism>
<comment type="caution">
    <text evidence="1">The sequence shown here is derived from an EMBL/GenBank/DDBJ whole genome shotgun (WGS) entry which is preliminary data.</text>
</comment>
<dbReference type="EMBL" id="JBJDQH010000259">
    <property type="protein sequence ID" value="MFK4273641.1"/>
    <property type="molecule type" value="Genomic_DNA"/>
</dbReference>
<dbReference type="Proteomes" id="UP001620295">
    <property type="component" value="Unassembled WGS sequence"/>
</dbReference>
<sequence>MSEVLYRLEQSILNEPDSFSMYKDDLLGWIELLKEKQPQLNENQENVLLIMKNIQKRWPHFHPSIVVDELIGLESEYHDALSKTEELQVFKIFMIWALEQEAE</sequence>